<dbReference type="InterPro" id="IPR029526">
    <property type="entry name" value="PGBD"/>
</dbReference>
<gene>
    <name evidence="3" type="ORF">EDS130_LOCUS29947</name>
</gene>
<feature type="domain" description="PiggyBac transposable element-derived protein" evidence="2">
    <location>
        <begin position="138"/>
        <end position="498"/>
    </location>
</feature>
<comment type="caution">
    <text evidence="3">The sequence shown here is derived from an EMBL/GenBank/DDBJ whole genome shotgun (WGS) entry which is preliminary data.</text>
</comment>
<dbReference type="AlphaFoldDB" id="A0A815CJJ6"/>
<evidence type="ECO:0000313" key="4">
    <source>
        <dbReference type="Proteomes" id="UP000663852"/>
    </source>
</evidence>
<proteinExistence type="predicted"/>
<name>A0A815CJJ6_ADIRI</name>
<protein>
    <recommendedName>
        <fullName evidence="2">PiggyBac transposable element-derived protein domain-containing protein</fullName>
    </recommendedName>
</protein>
<evidence type="ECO:0000259" key="2">
    <source>
        <dbReference type="Pfam" id="PF13843"/>
    </source>
</evidence>
<reference evidence="3" key="1">
    <citation type="submission" date="2021-02" db="EMBL/GenBank/DDBJ databases">
        <authorList>
            <person name="Nowell W R."/>
        </authorList>
    </citation>
    <scope>NUCLEOTIDE SEQUENCE</scope>
</reference>
<dbReference type="PANTHER" id="PTHR47272">
    <property type="entry name" value="DDE_TNP_1_7 DOMAIN-CONTAINING PROTEIN"/>
    <property type="match status" value="1"/>
</dbReference>
<evidence type="ECO:0000256" key="1">
    <source>
        <dbReference type="SAM" id="MobiDB-lite"/>
    </source>
</evidence>
<evidence type="ECO:0000313" key="3">
    <source>
        <dbReference type="EMBL" id="CAF1288381.1"/>
    </source>
</evidence>
<sequence length="633" mass="73141">MVGSGKIRSDPASDLLTWFDEEPLDLSISSVKVSINTVKTRLCTELCFKCIENNTCLRNEFVKTTLSYRMVQNQLVMDSSSSSYESSDTDSEEGFQVATSKSKSKRKKTLHWIKRPFTAPSATFSENIPLPTNSEFEPVDYFYSMFGKDSIDILKNQSNLYSVQINPNRPVNISDTEIRQFIGILIMTGVYGFPQQRFYWTNGTRIPSIASAMSRDRFLQIKKFLHVVDNTNQPDRNDPNFDRAFKVRPLLNIVRESFRQIPKEEHLSVDEQIIPFKGKSIMKQHMPNKPNRWGYKMYLLAGGQSGICYDFAFYTGKANGTQHGFCTDIVLQLSETIPRMKNYKLYFDNYFTTIRLEVELHKLGIYSVGTIRTNRLSNLVMKDAKTLEQEGRGAMDERIVLVDDVVLCATRWLDNNVVNCLSTLHGCESQDVVKRWSASEKKHIEVPRPNVIKSYNQFMGGVDLHDMLISLYRINVRSQKYYIKIIFHLIDLSIVNGWLLYRRHCDQRRLPKNKILTLLQFRMAVADALTKPVVPERPVQRGRPVARHRSEETSRSNQRRATATQLPSTKTRRDGFQHWPKTTTKGRCRNTGCYMIPKLLHKKNFSHLLTPCGRLLPFGNIFAFCYILIYRTS</sequence>
<dbReference type="OrthoDB" id="5985989at2759"/>
<dbReference type="EMBL" id="CAJNOJ010000206">
    <property type="protein sequence ID" value="CAF1288381.1"/>
    <property type="molecule type" value="Genomic_DNA"/>
</dbReference>
<dbReference type="Proteomes" id="UP000663852">
    <property type="component" value="Unassembled WGS sequence"/>
</dbReference>
<organism evidence="3 4">
    <name type="scientific">Adineta ricciae</name>
    <name type="common">Rotifer</name>
    <dbReference type="NCBI Taxonomy" id="249248"/>
    <lineage>
        <taxon>Eukaryota</taxon>
        <taxon>Metazoa</taxon>
        <taxon>Spiralia</taxon>
        <taxon>Gnathifera</taxon>
        <taxon>Rotifera</taxon>
        <taxon>Eurotatoria</taxon>
        <taxon>Bdelloidea</taxon>
        <taxon>Adinetida</taxon>
        <taxon>Adinetidae</taxon>
        <taxon>Adineta</taxon>
    </lineage>
</organism>
<feature type="region of interest" description="Disordered" evidence="1">
    <location>
        <begin position="536"/>
        <end position="581"/>
    </location>
</feature>
<dbReference type="Pfam" id="PF13843">
    <property type="entry name" value="DDE_Tnp_1_7"/>
    <property type="match status" value="1"/>
</dbReference>
<feature type="compositionally biased region" description="Polar residues" evidence="1">
    <location>
        <begin position="555"/>
        <end position="569"/>
    </location>
</feature>
<accession>A0A815CJJ6</accession>
<dbReference type="PANTHER" id="PTHR47272:SF2">
    <property type="entry name" value="PIGGYBAC TRANSPOSABLE ELEMENT-DERIVED PROTEIN 3-LIKE"/>
    <property type="match status" value="1"/>
</dbReference>